<evidence type="ECO:0000256" key="1">
    <source>
        <dbReference type="SAM" id="MobiDB-lite"/>
    </source>
</evidence>
<feature type="region of interest" description="Disordered" evidence="1">
    <location>
        <begin position="103"/>
        <end position="242"/>
    </location>
</feature>
<dbReference type="EMBL" id="CAICTM010000280">
    <property type="protein sequence ID" value="CAB9506840.1"/>
    <property type="molecule type" value="Genomic_DNA"/>
</dbReference>
<dbReference type="CDD" id="cd06257">
    <property type="entry name" value="DnaJ"/>
    <property type="match status" value="1"/>
</dbReference>
<dbReference type="InterPro" id="IPR001623">
    <property type="entry name" value="DnaJ_domain"/>
</dbReference>
<dbReference type="OrthoDB" id="164807at2759"/>
<dbReference type="PANTHER" id="PTHR45432:SF2">
    <property type="entry name" value="CHAPERONE PROTEIN DNAJ 11, CHLOROPLASTIC"/>
    <property type="match status" value="1"/>
</dbReference>
<comment type="caution">
    <text evidence="3">The sequence shown here is derived from an EMBL/GenBank/DDBJ whole genome shotgun (WGS) entry which is preliminary data.</text>
</comment>
<dbReference type="PROSITE" id="PS50076">
    <property type="entry name" value="DNAJ_2"/>
    <property type="match status" value="1"/>
</dbReference>
<dbReference type="InterPro" id="IPR018253">
    <property type="entry name" value="DnaJ_domain_CS"/>
</dbReference>
<dbReference type="Pfam" id="PF00226">
    <property type="entry name" value="DnaJ"/>
    <property type="match status" value="1"/>
</dbReference>
<reference evidence="3" key="1">
    <citation type="submission" date="2020-06" db="EMBL/GenBank/DDBJ databases">
        <authorList>
            <consortium name="Plant Systems Biology data submission"/>
        </authorList>
    </citation>
    <scope>NUCLEOTIDE SEQUENCE</scope>
    <source>
        <strain evidence="3">D6</strain>
    </source>
</reference>
<evidence type="ECO:0000313" key="3">
    <source>
        <dbReference type="EMBL" id="CAB9506840.1"/>
    </source>
</evidence>
<proteinExistence type="predicted"/>
<dbReference type="Proteomes" id="UP001153069">
    <property type="component" value="Unassembled WGS sequence"/>
</dbReference>
<dbReference type="SUPFAM" id="SSF46565">
    <property type="entry name" value="Chaperone J-domain"/>
    <property type="match status" value="1"/>
</dbReference>
<feature type="compositionally biased region" description="Basic and acidic residues" evidence="1">
    <location>
        <begin position="125"/>
        <end position="227"/>
    </location>
</feature>
<evidence type="ECO:0000259" key="2">
    <source>
        <dbReference type="PROSITE" id="PS50076"/>
    </source>
</evidence>
<keyword evidence="4" id="KW-1185">Reference proteome</keyword>
<organism evidence="3 4">
    <name type="scientific">Seminavis robusta</name>
    <dbReference type="NCBI Taxonomy" id="568900"/>
    <lineage>
        <taxon>Eukaryota</taxon>
        <taxon>Sar</taxon>
        <taxon>Stramenopiles</taxon>
        <taxon>Ochrophyta</taxon>
        <taxon>Bacillariophyta</taxon>
        <taxon>Bacillariophyceae</taxon>
        <taxon>Bacillariophycidae</taxon>
        <taxon>Naviculales</taxon>
        <taxon>Naviculaceae</taxon>
        <taxon>Seminavis</taxon>
    </lineage>
</organism>
<dbReference type="AlphaFoldDB" id="A0A9N8DUB2"/>
<dbReference type="SMART" id="SM00271">
    <property type="entry name" value="DnaJ"/>
    <property type="match status" value="1"/>
</dbReference>
<feature type="domain" description="J" evidence="2">
    <location>
        <begin position="22"/>
        <end position="85"/>
    </location>
</feature>
<dbReference type="PANTHER" id="PTHR45432">
    <property type="entry name" value="CHAPERONE PROTEIN DNAJ 11, CHLOROPLASTIC-LIKE"/>
    <property type="match status" value="1"/>
</dbReference>
<name>A0A9N8DUB2_9STRA</name>
<accession>A0A9N8DUB2</accession>
<dbReference type="Gene3D" id="1.10.287.110">
    <property type="entry name" value="DnaJ domain"/>
    <property type="match status" value="1"/>
</dbReference>
<dbReference type="InterPro" id="IPR036869">
    <property type="entry name" value="J_dom_sf"/>
</dbReference>
<evidence type="ECO:0000313" key="4">
    <source>
        <dbReference type="Proteomes" id="UP001153069"/>
    </source>
</evidence>
<protein>
    <submittedName>
        <fullName evidence="3">Protein DnaJ</fullName>
    </submittedName>
</protein>
<dbReference type="PROSITE" id="PS00636">
    <property type="entry name" value="DNAJ_1"/>
    <property type="match status" value="1"/>
</dbReference>
<gene>
    <name evidence="3" type="ORF">SEMRO_281_G107220.1</name>
</gene>
<sequence>MSDRRHRLPKLTKEEAELFSQDLYDILGVSPGASRKDITTAYRSLAKKFHPDKIGAGSEDTFNHIKGAYEILKDPTLKARYDKQFQTRPRQSALQKAEQLFQQARDNLSKQQQDEVTRLAQQHQQEMDRLVKKHATETTRMKTEQEMMREMFRKQEQDRQRAQERQAEQQAEEARRKQQAEREQQAEARRKQAERAQQEARRKEQAEQARRKQAEERQRKAEEERARRAQAAAKRVWEEQEAQRKQAAEAAARAEKETADHIAKLRKQMAWEADNRKVAELLNEYLSAHRLELEEMKRFREKDLEVAQIFWEFAAKHKDGEEANAFPVGWIYVKESKSED</sequence>
<dbReference type="PRINTS" id="PR00625">
    <property type="entry name" value="JDOMAIN"/>
</dbReference>